<dbReference type="PANTHER" id="PTHR43674">
    <property type="entry name" value="NITRILASE C965.09-RELATED"/>
    <property type="match status" value="1"/>
</dbReference>
<dbReference type="PROSITE" id="PS50263">
    <property type="entry name" value="CN_HYDROLASE"/>
    <property type="match status" value="1"/>
</dbReference>
<evidence type="ECO:0000313" key="3">
    <source>
        <dbReference type="EMBL" id="RCK46226.1"/>
    </source>
</evidence>
<dbReference type="CDD" id="cd07197">
    <property type="entry name" value="nitrilase"/>
    <property type="match status" value="1"/>
</dbReference>
<dbReference type="Pfam" id="PF00795">
    <property type="entry name" value="CN_hydrolase"/>
    <property type="match status" value="1"/>
</dbReference>
<dbReference type="AlphaFoldDB" id="A0A367WXQ6"/>
<organism evidence="3 4">
    <name type="scientific">Thalassospira profundimaris</name>
    <dbReference type="NCBI Taxonomy" id="502049"/>
    <lineage>
        <taxon>Bacteria</taxon>
        <taxon>Pseudomonadati</taxon>
        <taxon>Pseudomonadota</taxon>
        <taxon>Alphaproteobacteria</taxon>
        <taxon>Rhodospirillales</taxon>
        <taxon>Thalassospiraceae</taxon>
        <taxon>Thalassospira</taxon>
    </lineage>
</organism>
<dbReference type="SUPFAM" id="SSF56317">
    <property type="entry name" value="Carbon-nitrogen hydrolase"/>
    <property type="match status" value="1"/>
</dbReference>
<sequence length="295" mass="31921">MQSKVVASAVQHQPVELGGIAENLAFILNQMQVEASNGSDLVVFPEANLTSFFKHEEGGLKRLWNEGSVDVDGPELKAVAEAAKTLGIYTVVGFNERSSIVGTIYNSAALIGPEGIVGVTRKCFFPGIEKLYYTPDYNRTTFDCALGKIGIVICYETLFPEVALEHFRQGVEILAVTSSFWSGGTKGGAGDPVTKKKFWETVPTVTAIQNQAFVVSCNACGFLDLGKKVGTWERLGLSQIVSPNSGILAQAGQFAAETIRAELLESDLIEARANYPLMADRLRGRKLVEQPVPTR</sequence>
<evidence type="ECO:0000256" key="1">
    <source>
        <dbReference type="ARBA" id="ARBA00022801"/>
    </source>
</evidence>
<dbReference type="Proteomes" id="UP000252255">
    <property type="component" value="Unassembled WGS sequence"/>
</dbReference>
<dbReference type="OrthoDB" id="9803803at2"/>
<dbReference type="GO" id="GO:0016811">
    <property type="term" value="F:hydrolase activity, acting on carbon-nitrogen (but not peptide) bonds, in linear amides"/>
    <property type="evidence" value="ECO:0007669"/>
    <property type="project" value="TreeGrafter"/>
</dbReference>
<evidence type="ECO:0000313" key="4">
    <source>
        <dbReference type="Proteomes" id="UP000252255"/>
    </source>
</evidence>
<keyword evidence="1" id="KW-0378">Hydrolase</keyword>
<feature type="domain" description="CN hydrolase" evidence="2">
    <location>
        <begin position="5"/>
        <end position="265"/>
    </location>
</feature>
<comment type="caution">
    <text evidence="3">The sequence shown here is derived from an EMBL/GenBank/DDBJ whole genome shotgun (WGS) entry which is preliminary data.</text>
</comment>
<dbReference type="InterPro" id="IPR050345">
    <property type="entry name" value="Aliph_Amidase/BUP"/>
</dbReference>
<accession>A0A367WXQ6</accession>
<dbReference type="EMBL" id="JPWI01000005">
    <property type="protein sequence ID" value="RCK46226.1"/>
    <property type="molecule type" value="Genomic_DNA"/>
</dbReference>
<dbReference type="PANTHER" id="PTHR43674:SF16">
    <property type="entry name" value="CARBON-NITROGEN FAMILY, PUTATIVE (AFU_ORTHOLOGUE AFUA_5G02350)-RELATED"/>
    <property type="match status" value="1"/>
</dbReference>
<dbReference type="InterPro" id="IPR003010">
    <property type="entry name" value="C-N_Hydrolase"/>
</dbReference>
<proteinExistence type="predicted"/>
<evidence type="ECO:0000259" key="2">
    <source>
        <dbReference type="PROSITE" id="PS50263"/>
    </source>
</evidence>
<gene>
    <name evidence="3" type="ORF">TH30_10465</name>
</gene>
<dbReference type="InterPro" id="IPR036526">
    <property type="entry name" value="C-N_Hydrolase_sf"/>
</dbReference>
<dbReference type="RefSeq" id="WP_114097966.1">
    <property type="nucleotide sequence ID" value="NZ_JPWI01000005.1"/>
</dbReference>
<name>A0A367WXQ6_9PROT</name>
<reference evidence="3 4" key="1">
    <citation type="submission" date="2014-07" db="EMBL/GenBank/DDBJ databases">
        <title>Draft genome sequence of Thalassospira profundimaris PR54-5.</title>
        <authorList>
            <person name="Lai Q."/>
            <person name="Shao Z."/>
        </authorList>
    </citation>
    <scope>NUCLEOTIDE SEQUENCE [LARGE SCALE GENOMIC DNA]</scope>
    <source>
        <strain evidence="3 4">PR54-5</strain>
    </source>
</reference>
<protein>
    <recommendedName>
        <fullName evidence="2">CN hydrolase domain-containing protein</fullName>
    </recommendedName>
</protein>
<dbReference type="Gene3D" id="3.60.110.10">
    <property type="entry name" value="Carbon-nitrogen hydrolase"/>
    <property type="match status" value="1"/>
</dbReference>